<evidence type="ECO:0000256" key="7">
    <source>
        <dbReference type="ARBA" id="ARBA00023288"/>
    </source>
</evidence>
<organism evidence="11">
    <name type="scientific">Trypanosoma brucei</name>
    <dbReference type="NCBI Taxonomy" id="5691"/>
    <lineage>
        <taxon>Eukaryota</taxon>
        <taxon>Discoba</taxon>
        <taxon>Euglenozoa</taxon>
        <taxon>Kinetoplastea</taxon>
        <taxon>Metakinetoplastina</taxon>
        <taxon>Trypanosomatida</taxon>
        <taxon>Trypanosomatidae</taxon>
        <taxon>Trypanosoma</taxon>
    </lineage>
</organism>
<feature type="domain" description="Trypanosome variant surface glycoprotein C-terminal" evidence="10">
    <location>
        <begin position="456"/>
        <end position="570"/>
    </location>
</feature>
<accession>M4SX66</accession>
<sequence>MLAELAIAIFVLTRTAATDGESAKEFRDMSTLYRLLKEKLTEPKLPTGSGASQTYETPQTLMTAILERAVKLNLTVAGNDIAQALSSDKPGLDGNKLTSDPETKNIFSGITPEIAAVMLQQYCTTARGKAPDKTFVAKFNLPVPANQRSQLQPVIANLASSALTTANELTETANRITKLRKDARTAMIKALYGNAYGTKLEAQITGDSEVPPPAPAELPWAVSKTRDNNCKEATDTPGGAGTSIAADITCLCLNGHTTGRMACFAAGLKGVTNFGATQGPATVQPYWLQLASKCDAHTLKEKEKPTTHTLSLALSKVINAMGTNWGTQAAAADTTTNTGDRAAILGFYVLAWSTKVECVTKGSGSYSAGGKGACISYAALRKDDKVIPWELQVRTAMEKLADINQELLHSATLLKRAETIEKQMETILLMRNLLNPTAPAPPPEISQPTVEQQNKCDKFNNNETHCPTDPCEYDKTKKKCKLKPGTESAAAGAGDKAGDKAGAAGATTDKCAKHGTKTDCENDKKDDKQNCAWRKGKDGEPDLEKEKCRNGSFLIIKKFAMSMSATFVRLIEF</sequence>
<dbReference type="InterPro" id="IPR019609">
    <property type="entry name" value="Variant_surf_glycoprt_trypan_C"/>
</dbReference>
<keyword evidence="6" id="KW-0325">Glycoprotein</keyword>
<evidence type="ECO:0000256" key="5">
    <source>
        <dbReference type="ARBA" id="ARBA00023136"/>
    </source>
</evidence>
<dbReference type="VEuPathDB" id="TriTrypDB:Tb11.v5.1047"/>
<evidence type="ECO:0000256" key="4">
    <source>
        <dbReference type="ARBA" id="ARBA00022622"/>
    </source>
</evidence>
<proteinExistence type="predicted"/>
<evidence type="ECO:0000256" key="8">
    <source>
        <dbReference type="SAM" id="MobiDB-lite"/>
    </source>
</evidence>
<dbReference type="Pfam" id="PF10659">
    <property type="entry name" value="Trypan_glycop_C"/>
    <property type="match status" value="1"/>
</dbReference>
<dbReference type="VEuPathDB" id="TriTrypDB:Tb427_000595600"/>
<comment type="subcellular location">
    <subcellularLocation>
        <location evidence="2">Cell membrane</location>
        <topology evidence="2">Lipid-anchor</topology>
        <topology evidence="2">GPI-anchor</topology>
    </subcellularLocation>
</comment>
<name>M4SX66_9TRYP</name>
<reference evidence="11" key="1">
    <citation type="submission" date="2013-02" db="EMBL/GenBank/DDBJ databases">
        <authorList>
            <person name="Cross G.A.M."/>
            <person name="Kim H.-S."/>
            <person name="Wickstead B."/>
        </authorList>
    </citation>
    <scope>NUCLEOTIDE SEQUENCE</scope>
    <source>
        <strain evidence="11">Lister 427</strain>
    </source>
</reference>
<protein>
    <submittedName>
        <fullName evidence="12">Variant surface glycoprotein 1125.439</fullName>
    </submittedName>
    <submittedName>
        <fullName evidence="11">Variant surface glycoprotein 674</fullName>
    </submittedName>
</protein>
<evidence type="ECO:0000256" key="9">
    <source>
        <dbReference type="SAM" id="SignalP"/>
    </source>
</evidence>
<feature type="chain" id="PRO_5004058514" evidence="9">
    <location>
        <begin position="18"/>
        <end position="573"/>
    </location>
</feature>
<keyword evidence="4" id="KW-0336">GPI-anchor</keyword>
<feature type="region of interest" description="Disordered" evidence="8">
    <location>
        <begin position="486"/>
        <end position="540"/>
    </location>
</feature>
<dbReference type="EMBL" id="KX699257">
    <property type="protein sequence ID" value="APD73213.1"/>
    <property type="molecule type" value="Genomic_DNA"/>
</dbReference>
<feature type="signal peptide" evidence="9">
    <location>
        <begin position="1"/>
        <end position="17"/>
    </location>
</feature>
<keyword evidence="3" id="KW-1003">Cell membrane</keyword>
<comment type="function">
    <text evidence="1">VSG forms a coat on the surface of the parasite. The trypanosome evades the immune response of the host by expressing a series of antigenically distinct VSGs from an estimated 1000 VSG genes.</text>
</comment>
<feature type="compositionally biased region" description="Low complexity" evidence="8">
    <location>
        <begin position="489"/>
        <end position="509"/>
    </location>
</feature>
<feature type="compositionally biased region" description="Basic and acidic residues" evidence="8">
    <location>
        <begin position="510"/>
        <end position="540"/>
    </location>
</feature>
<reference evidence="11" key="2">
    <citation type="journal article" date="2014" name="Mol. Biochem. Parasitol.">
        <title>Capturing the variant surface glycoprotein repertoire (the VSGnome) of Trypanosoma brucei Lister 427.</title>
        <authorList>
            <person name="Cross G.A."/>
            <person name="Kim H.S."/>
            <person name="Wickstead B."/>
        </authorList>
    </citation>
    <scope>NUCLEOTIDE SEQUENCE</scope>
    <source>
        <strain evidence="11">Lister 427</strain>
    </source>
</reference>
<dbReference type="GO" id="GO:0005886">
    <property type="term" value="C:plasma membrane"/>
    <property type="evidence" value="ECO:0007669"/>
    <property type="project" value="UniProtKB-SubCell"/>
</dbReference>
<evidence type="ECO:0000313" key="11">
    <source>
        <dbReference type="EMBL" id="AGH59866.1"/>
    </source>
</evidence>
<dbReference type="EMBL" id="KC612435">
    <property type="protein sequence ID" value="AGH59866.1"/>
    <property type="molecule type" value="Genomic_DNA"/>
</dbReference>
<reference evidence="12" key="3">
    <citation type="submission" date="2016-08" db="EMBL/GenBank/DDBJ databases">
        <title>VSG repertoire of Trypanosoma brucei EATRO 1125.</title>
        <authorList>
            <person name="Cross G.A."/>
        </authorList>
    </citation>
    <scope>NUCLEOTIDE SEQUENCE</scope>
    <source>
        <strain evidence="12">EATRO 1125</strain>
    </source>
</reference>
<evidence type="ECO:0000256" key="3">
    <source>
        <dbReference type="ARBA" id="ARBA00022475"/>
    </source>
</evidence>
<keyword evidence="5" id="KW-0472">Membrane</keyword>
<keyword evidence="9" id="KW-0732">Signal</keyword>
<dbReference type="GO" id="GO:0098552">
    <property type="term" value="C:side of membrane"/>
    <property type="evidence" value="ECO:0007669"/>
    <property type="project" value="UniProtKB-KW"/>
</dbReference>
<evidence type="ECO:0000259" key="10">
    <source>
        <dbReference type="Pfam" id="PF10659"/>
    </source>
</evidence>
<dbReference type="AlphaFoldDB" id="M4SX66"/>
<evidence type="ECO:0000256" key="2">
    <source>
        <dbReference type="ARBA" id="ARBA00004609"/>
    </source>
</evidence>
<evidence type="ECO:0000256" key="1">
    <source>
        <dbReference type="ARBA" id="ARBA00002523"/>
    </source>
</evidence>
<evidence type="ECO:0000313" key="12">
    <source>
        <dbReference type="EMBL" id="APD73213.1"/>
    </source>
</evidence>
<keyword evidence="7" id="KW-0449">Lipoprotein</keyword>
<evidence type="ECO:0000256" key="6">
    <source>
        <dbReference type="ARBA" id="ARBA00023180"/>
    </source>
</evidence>